<gene>
    <name evidence="2" type="ORF">ALC57_14280</name>
</gene>
<keyword evidence="3" id="KW-1185">Reference proteome</keyword>
<dbReference type="AlphaFoldDB" id="A0A195DL21"/>
<accession>A0A195DL21</accession>
<feature type="region of interest" description="Disordered" evidence="1">
    <location>
        <begin position="1"/>
        <end position="29"/>
    </location>
</feature>
<sequence>MAKNSWAVGSMGQRKSGAPGAAAPISTEEEQLKFQDNRFLATLVLGRSR</sequence>
<reference evidence="2 3" key="1">
    <citation type="submission" date="2015-09" db="EMBL/GenBank/DDBJ databases">
        <title>Trachymyrmex cornetzi WGS genome.</title>
        <authorList>
            <person name="Nygaard S."/>
            <person name="Hu H."/>
            <person name="Boomsma J."/>
            <person name="Zhang G."/>
        </authorList>
    </citation>
    <scope>NUCLEOTIDE SEQUENCE [LARGE SCALE GENOMIC DNA]</scope>
    <source>
        <strain evidence="2">Tcor2-1</strain>
        <tissue evidence="2">Whole body</tissue>
    </source>
</reference>
<proteinExistence type="predicted"/>
<evidence type="ECO:0000313" key="2">
    <source>
        <dbReference type="EMBL" id="KYN13573.1"/>
    </source>
</evidence>
<dbReference type="Proteomes" id="UP000078492">
    <property type="component" value="Unassembled WGS sequence"/>
</dbReference>
<dbReference type="STRING" id="471704.A0A195DL21"/>
<name>A0A195DL21_9HYME</name>
<organism evidence="2 3">
    <name type="scientific">Trachymyrmex cornetzi</name>
    <dbReference type="NCBI Taxonomy" id="471704"/>
    <lineage>
        <taxon>Eukaryota</taxon>
        <taxon>Metazoa</taxon>
        <taxon>Ecdysozoa</taxon>
        <taxon>Arthropoda</taxon>
        <taxon>Hexapoda</taxon>
        <taxon>Insecta</taxon>
        <taxon>Pterygota</taxon>
        <taxon>Neoptera</taxon>
        <taxon>Endopterygota</taxon>
        <taxon>Hymenoptera</taxon>
        <taxon>Apocrita</taxon>
        <taxon>Aculeata</taxon>
        <taxon>Formicoidea</taxon>
        <taxon>Formicidae</taxon>
        <taxon>Myrmicinae</taxon>
        <taxon>Trachymyrmex</taxon>
    </lineage>
</organism>
<protein>
    <submittedName>
        <fullName evidence="2">Uncharacterized protein</fullName>
    </submittedName>
</protein>
<evidence type="ECO:0000313" key="3">
    <source>
        <dbReference type="Proteomes" id="UP000078492"/>
    </source>
</evidence>
<evidence type="ECO:0000256" key="1">
    <source>
        <dbReference type="SAM" id="MobiDB-lite"/>
    </source>
</evidence>
<dbReference type="EMBL" id="KQ980762">
    <property type="protein sequence ID" value="KYN13573.1"/>
    <property type="molecule type" value="Genomic_DNA"/>
</dbReference>